<proteinExistence type="predicted"/>
<protein>
    <recommendedName>
        <fullName evidence="1">VOC domain-containing protein</fullName>
    </recommendedName>
</protein>
<evidence type="ECO:0000313" key="2">
    <source>
        <dbReference type="EMBL" id="SDN09508.1"/>
    </source>
</evidence>
<reference evidence="3" key="1">
    <citation type="submission" date="2016-10" db="EMBL/GenBank/DDBJ databases">
        <authorList>
            <person name="Varghese N."/>
            <person name="Submissions S."/>
        </authorList>
    </citation>
    <scope>NUCLEOTIDE SEQUENCE [LARGE SCALE GENOMIC DNA]</scope>
    <source>
        <strain evidence="3">CGMCC 1.6854</strain>
    </source>
</reference>
<dbReference type="InterPro" id="IPR037523">
    <property type="entry name" value="VOC_core"/>
</dbReference>
<evidence type="ECO:0000313" key="3">
    <source>
        <dbReference type="Proteomes" id="UP000199544"/>
    </source>
</evidence>
<feature type="domain" description="VOC" evidence="1">
    <location>
        <begin position="4"/>
        <end position="115"/>
    </location>
</feature>
<dbReference type="AlphaFoldDB" id="A0A1G9YK25"/>
<name>A0A1G9YK25_9BACL</name>
<dbReference type="SUPFAM" id="SSF54593">
    <property type="entry name" value="Glyoxalase/Bleomycin resistance protein/Dihydroxybiphenyl dioxygenase"/>
    <property type="match status" value="1"/>
</dbReference>
<dbReference type="Gene3D" id="3.10.180.10">
    <property type="entry name" value="2,3-Dihydroxybiphenyl 1,2-Dioxygenase, domain 1"/>
    <property type="match status" value="1"/>
</dbReference>
<dbReference type="PANTHER" id="PTHR33993:SF5">
    <property type="entry name" value="GLYOXALASE"/>
    <property type="match status" value="1"/>
</dbReference>
<dbReference type="STRING" id="459525.SAMN04488137_3500"/>
<accession>A0A1G9YK25</accession>
<dbReference type="PROSITE" id="PS51819">
    <property type="entry name" value="VOC"/>
    <property type="match status" value="1"/>
</dbReference>
<dbReference type="InterPro" id="IPR029068">
    <property type="entry name" value="Glyas_Bleomycin-R_OHBP_Dase"/>
</dbReference>
<dbReference type="InterPro" id="IPR004360">
    <property type="entry name" value="Glyas_Fos-R_dOase_dom"/>
</dbReference>
<dbReference type="OrthoDB" id="9799428at2"/>
<evidence type="ECO:0000259" key="1">
    <source>
        <dbReference type="PROSITE" id="PS51819"/>
    </source>
</evidence>
<sequence length="115" mass="13612">MIKGFGGIFWRTKNLEATKKWYGEVLKLDLENWNGTMITPESGTETIFSFFTEDDSYFPTEQQVMLNFQVHNLDEMLNHLELLGVPLEKKKEMSEYGKFIWIKDPDGRLVELWEK</sequence>
<dbReference type="PANTHER" id="PTHR33993">
    <property type="entry name" value="GLYOXALASE-RELATED"/>
    <property type="match status" value="1"/>
</dbReference>
<dbReference type="Proteomes" id="UP000199544">
    <property type="component" value="Unassembled WGS sequence"/>
</dbReference>
<organism evidence="2 3">
    <name type="scientific">Fictibacillus solisalsi</name>
    <dbReference type="NCBI Taxonomy" id="459525"/>
    <lineage>
        <taxon>Bacteria</taxon>
        <taxon>Bacillati</taxon>
        <taxon>Bacillota</taxon>
        <taxon>Bacilli</taxon>
        <taxon>Bacillales</taxon>
        <taxon>Fictibacillaceae</taxon>
        <taxon>Fictibacillus</taxon>
    </lineage>
</organism>
<gene>
    <name evidence="2" type="ORF">SAMN04488137_3500</name>
</gene>
<keyword evidence="3" id="KW-1185">Reference proteome</keyword>
<dbReference type="InterPro" id="IPR052164">
    <property type="entry name" value="Anthracycline_SecMetBiosynth"/>
</dbReference>
<dbReference type="EMBL" id="FNHW01000001">
    <property type="protein sequence ID" value="SDN09508.1"/>
    <property type="molecule type" value="Genomic_DNA"/>
</dbReference>
<dbReference type="RefSeq" id="WP_090236307.1">
    <property type="nucleotide sequence ID" value="NZ_FNHW01000001.1"/>
</dbReference>
<dbReference type="Pfam" id="PF00903">
    <property type="entry name" value="Glyoxalase"/>
    <property type="match status" value="1"/>
</dbReference>